<evidence type="ECO:0000256" key="2">
    <source>
        <dbReference type="SAM" id="Phobius"/>
    </source>
</evidence>
<dbReference type="Proteomes" id="UP001213000">
    <property type="component" value="Unassembled WGS sequence"/>
</dbReference>
<feature type="region of interest" description="Disordered" evidence="1">
    <location>
        <begin position="347"/>
        <end position="382"/>
    </location>
</feature>
<evidence type="ECO:0000313" key="3">
    <source>
        <dbReference type="EMBL" id="KAJ3565972.1"/>
    </source>
</evidence>
<dbReference type="EMBL" id="JANIEX010000523">
    <property type="protein sequence ID" value="KAJ3565972.1"/>
    <property type="molecule type" value="Genomic_DNA"/>
</dbReference>
<dbReference type="AlphaFoldDB" id="A0AAD5YQ45"/>
<protein>
    <submittedName>
        <fullName evidence="3">Uncharacterized protein</fullName>
    </submittedName>
</protein>
<feature type="transmembrane region" description="Helical" evidence="2">
    <location>
        <begin position="214"/>
        <end position="238"/>
    </location>
</feature>
<comment type="caution">
    <text evidence="3">The sequence shown here is derived from an EMBL/GenBank/DDBJ whole genome shotgun (WGS) entry which is preliminary data.</text>
</comment>
<gene>
    <name evidence="3" type="ORF">NP233_g7298</name>
</gene>
<name>A0AAD5YQ45_9AGAR</name>
<feature type="transmembrane region" description="Helical" evidence="2">
    <location>
        <begin position="48"/>
        <end position="73"/>
    </location>
</feature>
<feature type="transmembrane region" description="Helical" evidence="2">
    <location>
        <begin position="79"/>
        <end position="101"/>
    </location>
</feature>
<reference evidence="3" key="1">
    <citation type="submission" date="2022-07" db="EMBL/GenBank/DDBJ databases">
        <title>Genome Sequence of Leucocoprinus birnbaumii.</title>
        <authorList>
            <person name="Buettner E."/>
        </authorList>
    </citation>
    <scope>NUCLEOTIDE SEQUENCE</scope>
    <source>
        <strain evidence="3">VT141</strain>
    </source>
</reference>
<proteinExistence type="predicted"/>
<organism evidence="3 4">
    <name type="scientific">Leucocoprinus birnbaumii</name>
    <dbReference type="NCBI Taxonomy" id="56174"/>
    <lineage>
        <taxon>Eukaryota</taxon>
        <taxon>Fungi</taxon>
        <taxon>Dikarya</taxon>
        <taxon>Basidiomycota</taxon>
        <taxon>Agaricomycotina</taxon>
        <taxon>Agaricomycetes</taxon>
        <taxon>Agaricomycetidae</taxon>
        <taxon>Agaricales</taxon>
        <taxon>Agaricineae</taxon>
        <taxon>Agaricaceae</taxon>
        <taxon>Leucocoprinus</taxon>
    </lineage>
</organism>
<sequence length="382" mass="42321">MSFSPWLYPPVPKHTEIFTFKPILYGSELLSRLTWGKRSFQLKIMLRILPFPLVLLTAISFAFCSINIALAFLNLELVWANFLAGALTALYHVLVIVLAWFRMSRRKRDSTDSVGTSPIIYSEKDVLGSISDSVKVGSKRSTPPPALPSLNTALDNLGSDYDIVVPYPVVIITLGSIIVAVWIIAFGITVDIAVKGFDSALASGMPISQHIDRTGLVGSSIVLVVEMVTMMAFVWFCVRGLKRTSDKERDLMEDKWFFPNTPKLERSGTWKSLRRSFSRRSVRSSKQNWQRPRSVEPPLPPAPVLLSPPTQTTIPGRDVSPWTMVTPKVPSTRTPSIVVLPPIAEVSPPLEPLRRPRDSLPLPSSFASSDLGEQVNSATILP</sequence>
<keyword evidence="2" id="KW-0472">Membrane</keyword>
<keyword evidence="2" id="KW-0812">Transmembrane</keyword>
<evidence type="ECO:0000313" key="4">
    <source>
        <dbReference type="Proteomes" id="UP001213000"/>
    </source>
</evidence>
<feature type="region of interest" description="Disordered" evidence="1">
    <location>
        <begin position="281"/>
        <end position="306"/>
    </location>
</feature>
<keyword evidence="2" id="KW-1133">Transmembrane helix</keyword>
<accession>A0AAD5YQ45</accession>
<keyword evidence="4" id="KW-1185">Reference proteome</keyword>
<evidence type="ECO:0000256" key="1">
    <source>
        <dbReference type="SAM" id="MobiDB-lite"/>
    </source>
</evidence>
<feature type="transmembrane region" description="Helical" evidence="2">
    <location>
        <begin position="169"/>
        <end position="194"/>
    </location>
</feature>